<dbReference type="AlphaFoldDB" id="A0A0F9T419"/>
<accession>A0A0F9T419</accession>
<feature type="transmembrane region" description="Helical" evidence="1">
    <location>
        <begin position="68"/>
        <end position="91"/>
    </location>
</feature>
<gene>
    <name evidence="2" type="ORF">LCGC14_0439200</name>
</gene>
<protein>
    <submittedName>
        <fullName evidence="2">Uncharacterized protein</fullName>
    </submittedName>
</protein>
<feature type="transmembrane region" description="Helical" evidence="1">
    <location>
        <begin position="12"/>
        <end position="31"/>
    </location>
</feature>
<keyword evidence="1" id="KW-1133">Transmembrane helix</keyword>
<reference evidence="2" key="1">
    <citation type="journal article" date="2015" name="Nature">
        <title>Complex archaea that bridge the gap between prokaryotes and eukaryotes.</title>
        <authorList>
            <person name="Spang A."/>
            <person name="Saw J.H."/>
            <person name="Jorgensen S.L."/>
            <person name="Zaremba-Niedzwiedzka K."/>
            <person name="Martijn J."/>
            <person name="Lind A.E."/>
            <person name="van Eijk R."/>
            <person name="Schleper C."/>
            <person name="Guy L."/>
            <person name="Ettema T.J."/>
        </authorList>
    </citation>
    <scope>NUCLEOTIDE SEQUENCE</scope>
</reference>
<comment type="caution">
    <text evidence="2">The sequence shown here is derived from an EMBL/GenBank/DDBJ whole genome shotgun (WGS) entry which is preliminary data.</text>
</comment>
<proteinExistence type="predicted"/>
<keyword evidence="1" id="KW-0812">Transmembrane</keyword>
<evidence type="ECO:0000256" key="1">
    <source>
        <dbReference type="SAM" id="Phobius"/>
    </source>
</evidence>
<sequence length="94" mass="10453">MVEVTISMKVSQILILFLFTLLSLLSFISLIDNPPEKGITKVDCYDEFSNKILDLKCESEITESGIQLYYGATFAFSFVLLIIGFAIALGLGDY</sequence>
<dbReference type="EMBL" id="LAZR01000422">
    <property type="protein sequence ID" value="KKN69617.1"/>
    <property type="molecule type" value="Genomic_DNA"/>
</dbReference>
<organism evidence="2">
    <name type="scientific">marine sediment metagenome</name>
    <dbReference type="NCBI Taxonomy" id="412755"/>
    <lineage>
        <taxon>unclassified sequences</taxon>
        <taxon>metagenomes</taxon>
        <taxon>ecological metagenomes</taxon>
    </lineage>
</organism>
<evidence type="ECO:0000313" key="2">
    <source>
        <dbReference type="EMBL" id="KKN69617.1"/>
    </source>
</evidence>
<name>A0A0F9T419_9ZZZZ</name>
<keyword evidence="1" id="KW-0472">Membrane</keyword>